<sequence>MAEHLNVALDDADPQKREEAVIIENEVLKDEIAMRDATELELIRIVALTRGVQEIGVVQPVEVRKLYTAIEVAIAAFLQPMDQAIRQSKEERDRIMTALRPARSFPAFRSSIQGDPEIRAAAAHRYTNVIDVWTGYIWRLLQAMVFRKSAVDGFYGGPDNSPSAAYHMKHLDEIEEIMKKADPPVFGEYVRRLWRRQALAALFRTAKFDWLEQSRAASIEQVSRVMLASFNGFSRPIPSSQRLGLTRNIVAAAVRLSEHMMIEADDIWSIQMTGFTSGNQGSDFYTRMKEFDLKAVGTTHALRDNVPLETMSDRFNAQELRNRIRPLCTVAPALRYQRINGDGNDYDDSVFLVKPRVLVALSQAPPPAQGQQTPAAAPPEEEIFYTLARNMGLVR</sequence>
<organism evidence="1 2">
    <name type="scientific">Diaporthe helianthi</name>
    <dbReference type="NCBI Taxonomy" id="158607"/>
    <lineage>
        <taxon>Eukaryota</taxon>
        <taxon>Fungi</taxon>
        <taxon>Dikarya</taxon>
        <taxon>Ascomycota</taxon>
        <taxon>Pezizomycotina</taxon>
        <taxon>Sordariomycetes</taxon>
        <taxon>Sordariomycetidae</taxon>
        <taxon>Diaporthales</taxon>
        <taxon>Diaporthaceae</taxon>
        <taxon>Diaporthe</taxon>
    </lineage>
</organism>
<keyword evidence="2" id="KW-1185">Reference proteome</keyword>
<proteinExistence type="predicted"/>
<name>A0A2P5HMH2_DIAHE</name>
<evidence type="ECO:0000313" key="2">
    <source>
        <dbReference type="Proteomes" id="UP000094444"/>
    </source>
</evidence>
<evidence type="ECO:0000313" key="1">
    <source>
        <dbReference type="EMBL" id="POS71444.1"/>
    </source>
</evidence>
<dbReference type="Proteomes" id="UP000094444">
    <property type="component" value="Unassembled WGS sequence"/>
</dbReference>
<dbReference type="InParanoid" id="A0A2P5HMH2"/>
<accession>A0A2P5HMH2</accession>
<reference evidence="1" key="1">
    <citation type="submission" date="2017-09" db="EMBL/GenBank/DDBJ databases">
        <title>Polyketide synthases of a Diaporthe helianthi virulent isolate.</title>
        <authorList>
            <person name="Baroncelli R."/>
        </authorList>
    </citation>
    <scope>NUCLEOTIDE SEQUENCE [LARGE SCALE GENOMIC DNA]</scope>
    <source>
        <strain evidence="1">7/96</strain>
    </source>
</reference>
<dbReference type="OrthoDB" id="5240944at2759"/>
<protein>
    <submittedName>
        <fullName evidence="1">Uncharacterized protein</fullName>
    </submittedName>
</protein>
<gene>
    <name evidence="1" type="ORF">DHEL01_v210163</name>
</gene>
<dbReference type="AlphaFoldDB" id="A0A2P5HMH2"/>
<dbReference type="EMBL" id="MAVT02001264">
    <property type="protein sequence ID" value="POS71444.1"/>
    <property type="molecule type" value="Genomic_DNA"/>
</dbReference>
<comment type="caution">
    <text evidence="1">The sequence shown here is derived from an EMBL/GenBank/DDBJ whole genome shotgun (WGS) entry which is preliminary data.</text>
</comment>